<keyword evidence="7 15" id="KW-0479">Metal-binding</keyword>
<name>D7CSK6_TRURR</name>
<comment type="similarity">
    <text evidence="3 15">Belongs to the class-I aminoacyl-tRNA synthetase family. IleS type 2 subfamily.</text>
</comment>
<evidence type="ECO:0000256" key="1">
    <source>
        <dbReference type="ARBA" id="ARBA00001947"/>
    </source>
</evidence>
<dbReference type="InterPro" id="IPR002300">
    <property type="entry name" value="aa-tRNA-synth_Ia"/>
</dbReference>
<evidence type="ECO:0000313" key="18">
    <source>
        <dbReference type="EMBL" id="ADI15426.1"/>
    </source>
</evidence>
<feature type="binding site" evidence="15">
    <location>
        <position position="647"/>
    </location>
    <ligand>
        <name>ATP</name>
        <dbReference type="ChEBI" id="CHEBI:30616"/>
    </ligand>
</feature>
<comment type="subcellular location">
    <subcellularLocation>
        <location evidence="2 15">Cytoplasm</location>
    </subcellularLocation>
</comment>
<dbReference type="Pfam" id="PF19302">
    <property type="entry name" value="DUF5915"/>
    <property type="match status" value="1"/>
</dbReference>
<evidence type="ECO:0000259" key="16">
    <source>
        <dbReference type="Pfam" id="PF00133"/>
    </source>
</evidence>
<dbReference type="Pfam" id="PF08264">
    <property type="entry name" value="Anticodon_1"/>
    <property type="match status" value="1"/>
</dbReference>
<dbReference type="eggNOG" id="COG0060">
    <property type="taxonomic scope" value="Bacteria"/>
</dbReference>
<dbReference type="GO" id="GO:0004822">
    <property type="term" value="F:isoleucine-tRNA ligase activity"/>
    <property type="evidence" value="ECO:0007669"/>
    <property type="project" value="UniProtKB-UniRule"/>
</dbReference>
<keyword evidence="8 15" id="KW-0547">Nucleotide-binding</keyword>
<evidence type="ECO:0000256" key="9">
    <source>
        <dbReference type="ARBA" id="ARBA00022833"/>
    </source>
</evidence>
<evidence type="ECO:0000256" key="2">
    <source>
        <dbReference type="ARBA" id="ARBA00004496"/>
    </source>
</evidence>
<dbReference type="InterPro" id="IPR009008">
    <property type="entry name" value="Val/Leu/Ile-tRNA-synth_edit"/>
</dbReference>
<proteinExistence type="inferred from homology"/>
<dbReference type="SUPFAM" id="SSF47323">
    <property type="entry name" value="Anticodon-binding domain of a subclass of class I aminoacyl-tRNA synthetases"/>
    <property type="match status" value="1"/>
</dbReference>
<dbReference type="GO" id="GO:0005524">
    <property type="term" value="F:ATP binding"/>
    <property type="evidence" value="ECO:0007669"/>
    <property type="project" value="UniProtKB-UniRule"/>
</dbReference>
<comment type="cofactor">
    <cofactor evidence="1 15">
        <name>Zn(2+)</name>
        <dbReference type="ChEBI" id="CHEBI:29105"/>
    </cofactor>
</comment>
<dbReference type="GO" id="GO:0006428">
    <property type="term" value="P:isoleucyl-tRNA aminoacylation"/>
    <property type="evidence" value="ECO:0007669"/>
    <property type="project" value="UniProtKB-UniRule"/>
</dbReference>
<evidence type="ECO:0000313" key="19">
    <source>
        <dbReference type="Proteomes" id="UP000000379"/>
    </source>
</evidence>
<dbReference type="RefSeq" id="WP_013178789.1">
    <property type="nucleotide sequence ID" value="NC_014221.1"/>
</dbReference>
<evidence type="ECO:0000256" key="4">
    <source>
        <dbReference type="ARBA" id="ARBA00011245"/>
    </source>
</evidence>
<dbReference type="GO" id="GO:0000049">
    <property type="term" value="F:tRNA binding"/>
    <property type="evidence" value="ECO:0007669"/>
    <property type="project" value="InterPro"/>
</dbReference>
<feature type="domain" description="Methionyl/Valyl/Leucyl/Isoleucyl-tRNA synthetase anticodon-binding" evidence="17">
    <location>
        <begin position="730"/>
        <end position="882"/>
    </location>
</feature>
<dbReference type="CDD" id="cd07961">
    <property type="entry name" value="Anticodon_Ia_Ile_ABEc"/>
    <property type="match status" value="1"/>
</dbReference>
<dbReference type="STRING" id="649638.Trad_2316"/>
<comment type="catalytic activity">
    <reaction evidence="14 15">
        <text>tRNA(Ile) + L-isoleucine + ATP = L-isoleucyl-tRNA(Ile) + AMP + diphosphate</text>
        <dbReference type="Rhea" id="RHEA:11060"/>
        <dbReference type="Rhea" id="RHEA-COMP:9666"/>
        <dbReference type="Rhea" id="RHEA-COMP:9695"/>
        <dbReference type="ChEBI" id="CHEBI:30616"/>
        <dbReference type="ChEBI" id="CHEBI:33019"/>
        <dbReference type="ChEBI" id="CHEBI:58045"/>
        <dbReference type="ChEBI" id="CHEBI:78442"/>
        <dbReference type="ChEBI" id="CHEBI:78528"/>
        <dbReference type="ChEBI" id="CHEBI:456215"/>
        <dbReference type="EC" id="6.1.1.5"/>
    </reaction>
</comment>
<dbReference type="EC" id="6.1.1.5" evidence="15"/>
<sequence>MFKEVKTADFVALEQEVIAFWREREVFRKSVEKEAPKGDYVFYEGPPTANGKPGVHHVISRCYKDLFPRFKTMQGFRVGRKGGWDTHGLPVEIAIEKRLGFTRKSQIEDFGIERFNALCRAYVFENIADWNAMTERIGYWLDLENAYVTYDNAYIASCWWVLKSLWDRGLLVEDYRTTWHCPRSNTSLSSHEVSQGYKEDVEDPSVYPKFAAARDALVARGLLSADETRPVSLMAWTTTPWTLAANTGLAVQGGATYALVAGPARYGEGGRTELYVLAHNRLEAVFGEGGYELLRTFPGEALVGVRYAPLFEARVPPDEDPTTGWRVVADESVTLEDGTGVLHVAPAYGDLELGRRHGLPTLFSVGLTGEVFPEVKAPGAAEGDGPYTGLFFKDADGPIADDLLAAGKLFRRETIRHTYPFNWRNMDVPLINYAKRSWYLRTTALKDKLLANNDKINWVPDSIRTGRFGKWLENNVDWALSRERYWGAPLPIWEAEDGERVCVGSVAELEALTGRDLSGLELHRPFIDEVTFERDGKTFRRVPYTVDVWFESGAMPYAQWGYLGERSGEAARETLRRHFPADYICEAVDQTRGWFYSLHALATLLTDGGDGVREPGALAWLGPDMPAFKNVIVLGHILDENGEKMSKSKGNIVDPWTVLDAVGADALRWYLYASSPPEASKRFSLALVEETQRDLFNTLWNTYSFFVLYANLDRPELTRALPVAERPELDRWLVAKVHALVRDVTAHLEAYDPTSAARAVRDFVVDDLSNWYVRRSRRRFWKSSGDADKRAAYATLYEALVTTAKLMAPMAPFVSEAIYQNLVLALDPGAPESVHLAAWPTFDPALIDEALLRDMNALRRIVELGRAARAASKVKTRQPLPEVLVRVRSADELAGVRRLEPQLLDELNVKRASYLDPTADFVDYEVKPNLPLVGKRFGKLIPALKRAIAERGGREIAQNVREGRETVFVLEGREYRLEPEAFLLDAKSPEGYAALEERGYLAALNTQLTPELIQEGLVRDAIRLVQNARKNAGFEVADRIELGVSATGALREALEAHLSTLQTEVLAHTVSFTGLPEAEHREEVEVEGTRLGLELRRAPVAQGVEA</sequence>
<dbReference type="SUPFAM" id="SSF52374">
    <property type="entry name" value="Nucleotidylyl transferase"/>
    <property type="match status" value="1"/>
</dbReference>
<evidence type="ECO:0000256" key="12">
    <source>
        <dbReference type="ARBA" id="ARBA00023146"/>
    </source>
</evidence>
<dbReference type="HAMAP" id="MF_02003">
    <property type="entry name" value="Ile_tRNA_synth_type2"/>
    <property type="match status" value="1"/>
</dbReference>
<dbReference type="Pfam" id="PF00133">
    <property type="entry name" value="tRNA-synt_1"/>
    <property type="match status" value="1"/>
</dbReference>
<keyword evidence="5 15" id="KW-0963">Cytoplasm</keyword>
<evidence type="ECO:0000256" key="10">
    <source>
        <dbReference type="ARBA" id="ARBA00022840"/>
    </source>
</evidence>
<dbReference type="InterPro" id="IPR023586">
    <property type="entry name" value="Ile-tRNA-ligase_type2"/>
</dbReference>
<protein>
    <recommendedName>
        <fullName evidence="15">Isoleucine--tRNA ligase</fullName>
        <ecNumber evidence="15">6.1.1.5</ecNumber>
    </recommendedName>
    <alternativeName>
        <fullName evidence="15">Isoleucyl-tRNA synthetase</fullName>
        <shortName evidence="15">IleRS</shortName>
    </alternativeName>
</protein>
<dbReference type="Gene3D" id="3.90.740.10">
    <property type="entry name" value="Valyl/Leucyl/Isoleucyl-tRNA synthetase, editing domain"/>
    <property type="match status" value="1"/>
</dbReference>
<feature type="domain" description="Aminoacyl-tRNA synthetase class Ia" evidence="16">
    <location>
        <begin position="17"/>
        <end position="676"/>
    </location>
</feature>
<keyword evidence="11 15" id="KW-0648">Protein biosynthesis</keyword>
<dbReference type="AlphaFoldDB" id="D7CSK6"/>
<dbReference type="PRINTS" id="PR00984">
    <property type="entry name" value="TRNASYNTHILE"/>
</dbReference>
<evidence type="ECO:0000259" key="17">
    <source>
        <dbReference type="Pfam" id="PF08264"/>
    </source>
</evidence>
<keyword evidence="12 15" id="KW-0030">Aminoacyl-tRNA synthetase</keyword>
<dbReference type="PANTHER" id="PTHR42780:SF1">
    <property type="entry name" value="ISOLEUCINE--TRNA LIGASE, CYTOPLASMIC"/>
    <property type="match status" value="1"/>
</dbReference>
<comment type="domain">
    <text evidence="15">IleRS has two distinct active sites: one for aminoacylation and one for editing. The misactivated valine is translocated from the active site to the editing site, which sterically excludes the correctly activated isoleucine. The single editing site contains two valyl binding pockets, one specific for each substrate (Val-AMP or Val-tRNA(Ile)).</text>
</comment>
<dbReference type="HOGENOM" id="CLU_001493_1_1_0"/>
<dbReference type="Proteomes" id="UP000000379">
    <property type="component" value="Chromosome"/>
</dbReference>
<dbReference type="OrthoDB" id="9810365at2"/>
<dbReference type="GO" id="GO:0005737">
    <property type="term" value="C:cytoplasm"/>
    <property type="evidence" value="ECO:0007669"/>
    <property type="project" value="UniProtKB-SubCell"/>
</dbReference>
<evidence type="ECO:0000256" key="15">
    <source>
        <dbReference type="HAMAP-Rule" id="MF_02003"/>
    </source>
</evidence>
<comment type="function">
    <text evidence="13 15">Catalyzes the attachment of isoleucine to tRNA(Ile). As IleRS can inadvertently accommodate and process structurally similar amino acids such as valine, to avoid such errors it has two additional distinct tRNA(Ile)-dependent editing activities. One activity is designated as 'pretransfer' editing and involves the hydrolysis of activated Val-AMP. The other activity is designated 'posttransfer' editing and involves deacylation of mischarged Val-tRNA(Ile).</text>
</comment>
<dbReference type="SUPFAM" id="SSF50677">
    <property type="entry name" value="ValRS/IleRS/LeuRS editing domain"/>
    <property type="match status" value="1"/>
</dbReference>
<dbReference type="InterPro" id="IPR014729">
    <property type="entry name" value="Rossmann-like_a/b/a_fold"/>
</dbReference>
<dbReference type="NCBIfam" id="TIGR00392">
    <property type="entry name" value="ileS"/>
    <property type="match status" value="1"/>
</dbReference>
<dbReference type="InterPro" id="IPR033709">
    <property type="entry name" value="Anticodon_Ile_ABEc"/>
</dbReference>
<evidence type="ECO:0000256" key="3">
    <source>
        <dbReference type="ARBA" id="ARBA00007078"/>
    </source>
</evidence>
<dbReference type="Gene3D" id="1.10.730.10">
    <property type="entry name" value="Isoleucyl-tRNA Synthetase, Domain 1"/>
    <property type="match status" value="1"/>
</dbReference>
<organism evidence="18 19">
    <name type="scientific">Truepera radiovictrix (strain DSM 17093 / CIP 108686 / LMG 22925 / RQ-24)</name>
    <dbReference type="NCBI Taxonomy" id="649638"/>
    <lineage>
        <taxon>Bacteria</taxon>
        <taxon>Thermotogati</taxon>
        <taxon>Deinococcota</taxon>
        <taxon>Deinococci</taxon>
        <taxon>Trueperales</taxon>
        <taxon>Trueperaceae</taxon>
        <taxon>Truepera</taxon>
    </lineage>
</organism>
<reference evidence="18 19" key="2">
    <citation type="journal article" date="2011" name="Stand. Genomic Sci.">
        <title>Complete genome sequence of Truepera radiovictrix type strain (RQ-24).</title>
        <authorList>
            <person name="Ivanova N."/>
            <person name="Rohde C."/>
            <person name="Munk C."/>
            <person name="Nolan M."/>
            <person name="Lucas S."/>
            <person name="Del Rio T.G."/>
            <person name="Tice H."/>
            <person name="Deshpande S."/>
            <person name="Cheng J.F."/>
            <person name="Tapia R."/>
            <person name="Han C."/>
            <person name="Goodwin L."/>
            <person name="Pitluck S."/>
            <person name="Liolios K."/>
            <person name="Mavromatis K."/>
            <person name="Mikhailova N."/>
            <person name="Pati A."/>
            <person name="Chen A."/>
            <person name="Palaniappan K."/>
            <person name="Land M."/>
            <person name="Hauser L."/>
            <person name="Chang Y.J."/>
            <person name="Jeffries C.D."/>
            <person name="Brambilla E."/>
            <person name="Rohde M."/>
            <person name="Goker M."/>
            <person name="Tindall B.J."/>
            <person name="Woyke T."/>
            <person name="Bristow J."/>
            <person name="Eisen J.A."/>
            <person name="Markowitz V."/>
            <person name="Hugenholtz P."/>
            <person name="Kyrpides N.C."/>
            <person name="Klenk H.P."/>
            <person name="Lapidus A."/>
        </authorList>
    </citation>
    <scope>NUCLEOTIDE SEQUENCE [LARGE SCALE GENOMIC DNA]</scope>
    <source>
        <strain evidence="19">DSM 17093 / CIP 108686 / LMG 22925 / RQ-24</strain>
    </source>
</reference>
<dbReference type="GO" id="GO:0002161">
    <property type="term" value="F:aminoacyl-tRNA deacylase activity"/>
    <property type="evidence" value="ECO:0007669"/>
    <property type="project" value="InterPro"/>
</dbReference>
<dbReference type="FunFam" id="3.40.50.620:FF:000063">
    <property type="entry name" value="Isoleucine--tRNA ligase"/>
    <property type="match status" value="1"/>
</dbReference>
<keyword evidence="10 15" id="KW-0067">ATP-binding</keyword>
<evidence type="ECO:0000256" key="7">
    <source>
        <dbReference type="ARBA" id="ARBA00022723"/>
    </source>
</evidence>
<dbReference type="InterPro" id="IPR013155">
    <property type="entry name" value="M/V/L/I-tRNA-synth_anticd-bd"/>
</dbReference>
<keyword evidence="9 15" id="KW-0862">Zinc</keyword>
<dbReference type="GO" id="GO:0008270">
    <property type="term" value="F:zinc ion binding"/>
    <property type="evidence" value="ECO:0007669"/>
    <property type="project" value="UniProtKB-UniRule"/>
</dbReference>
<dbReference type="InterPro" id="IPR002301">
    <property type="entry name" value="Ile-tRNA-ligase"/>
</dbReference>
<dbReference type="KEGG" id="tra:Trad_2316"/>
<dbReference type="EMBL" id="CP002049">
    <property type="protein sequence ID" value="ADI15426.1"/>
    <property type="molecule type" value="Genomic_DNA"/>
</dbReference>
<evidence type="ECO:0000256" key="8">
    <source>
        <dbReference type="ARBA" id="ARBA00022741"/>
    </source>
</evidence>
<evidence type="ECO:0000256" key="13">
    <source>
        <dbReference type="ARBA" id="ARBA00025217"/>
    </source>
</evidence>
<evidence type="ECO:0000256" key="14">
    <source>
        <dbReference type="ARBA" id="ARBA00048359"/>
    </source>
</evidence>
<keyword evidence="6 15" id="KW-0436">Ligase</keyword>
<feature type="short sequence motif" description="'KMSKS' region" evidence="15">
    <location>
        <begin position="644"/>
        <end position="648"/>
    </location>
</feature>
<gene>
    <name evidence="15" type="primary">ileS</name>
    <name evidence="18" type="ordered locus">Trad_2316</name>
</gene>
<dbReference type="InterPro" id="IPR009080">
    <property type="entry name" value="tRNAsynth_Ia_anticodon-bd"/>
</dbReference>
<comment type="subunit">
    <text evidence="4 15">Monomer.</text>
</comment>
<evidence type="ECO:0000256" key="11">
    <source>
        <dbReference type="ARBA" id="ARBA00022917"/>
    </source>
</evidence>
<feature type="short sequence motif" description="'HIGH' region" evidence="15">
    <location>
        <begin position="47"/>
        <end position="57"/>
    </location>
</feature>
<evidence type="ECO:0000256" key="5">
    <source>
        <dbReference type="ARBA" id="ARBA00022490"/>
    </source>
</evidence>
<reference evidence="19" key="1">
    <citation type="submission" date="2010-05" db="EMBL/GenBank/DDBJ databases">
        <title>The complete genome of Truepera radiovictris DSM 17093.</title>
        <authorList>
            <consortium name="US DOE Joint Genome Institute (JGI-PGF)"/>
            <person name="Lucas S."/>
            <person name="Copeland A."/>
            <person name="Lapidus A."/>
            <person name="Glavina del Rio T."/>
            <person name="Dalin E."/>
            <person name="Tice H."/>
            <person name="Bruce D."/>
            <person name="Goodwin L."/>
            <person name="Pitluck S."/>
            <person name="Kyrpides N."/>
            <person name="Mavromatis K."/>
            <person name="Ovchinnikova G."/>
            <person name="Munk A.C."/>
            <person name="Detter J.C."/>
            <person name="Han C."/>
            <person name="Tapia R."/>
            <person name="Land M."/>
            <person name="Hauser L."/>
            <person name="Markowitz V."/>
            <person name="Cheng J.-F."/>
            <person name="Hugenholtz P."/>
            <person name="Woyke T."/>
            <person name="Wu D."/>
            <person name="Tindall B."/>
            <person name="Pomrenke H.G."/>
            <person name="Brambilla E."/>
            <person name="Klenk H.-P."/>
            <person name="Eisen J.A."/>
        </authorList>
    </citation>
    <scope>NUCLEOTIDE SEQUENCE [LARGE SCALE GENOMIC DNA]</scope>
    <source>
        <strain evidence="19">DSM 17093 / CIP 108686 / LMG 22925 / RQ-24</strain>
    </source>
</reference>
<evidence type="ECO:0000256" key="6">
    <source>
        <dbReference type="ARBA" id="ARBA00022598"/>
    </source>
</evidence>
<dbReference type="PANTHER" id="PTHR42780">
    <property type="entry name" value="SOLEUCYL-TRNA SYNTHETASE"/>
    <property type="match status" value="1"/>
</dbReference>
<keyword evidence="19" id="KW-1185">Reference proteome</keyword>
<accession>D7CSK6</accession>
<dbReference type="Gene3D" id="3.40.50.620">
    <property type="entry name" value="HUPs"/>
    <property type="match status" value="2"/>
</dbReference>